<protein>
    <submittedName>
        <fullName evidence="2">Uncharacterized protein</fullName>
    </submittedName>
</protein>
<sequence length="153" mass="17546">MDFCNISSGPIRVLLYITAWSKKWGHVFLAAVGVSCAAMVAITTDRGPLVRWRYARAAKGSELPVDFSCQSDENSYHVWLSMEFGWWILLGPFMGFIGVAFANLGGGGRWVLHELDRWFWCKSGRWRYLNVRLVPNLTTFHQFMHGLSQRIML</sequence>
<accession>J3MVU5</accession>
<keyword evidence="1" id="KW-0472">Membrane</keyword>
<name>J3MVU5_ORYBR</name>
<reference evidence="2" key="2">
    <citation type="submission" date="2013-04" db="UniProtKB">
        <authorList>
            <consortium name="EnsemblPlants"/>
        </authorList>
    </citation>
    <scope>IDENTIFICATION</scope>
</reference>
<dbReference type="EnsemblPlants" id="OB09G11230.1">
    <property type="protein sequence ID" value="OB09G11230.1"/>
    <property type="gene ID" value="OB09G11230"/>
</dbReference>
<evidence type="ECO:0000313" key="2">
    <source>
        <dbReference type="EnsemblPlants" id="OB09G11230.1"/>
    </source>
</evidence>
<dbReference type="Gramene" id="OB09G11230.1">
    <property type="protein sequence ID" value="OB09G11230.1"/>
    <property type="gene ID" value="OB09G11230"/>
</dbReference>
<keyword evidence="1" id="KW-0812">Transmembrane</keyword>
<dbReference type="HOGENOM" id="CLU_1716070_0_0_1"/>
<organism evidence="2">
    <name type="scientific">Oryza brachyantha</name>
    <name type="common">malo sina</name>
    <dbReference type="NCBI Taxonomy" id="4533"/>
    <lineage>
        <taxon>Eukaryota</taxon>
        <taxon>Viridiplantae</taxon>
        <taxon>Streptophyta</taxon>
        <taxon>Embryophyta</taxon>
        <taxon>Tracheophyta</taxon>
        <taxon>Spermatophyta</taxon>
        <taxon>Magnoliopsida</taxon>
        <taxon>Liliopsida</taxon>
        <taxon>Poales</taxon>
        <taxon>Poaceae</taxon>
        <taxon>BOP clade</taxon>
        <taxon>Oryzoideae</taxon>
        <taxon>Oryzeae</taxon>
        <taxon>Oryzinae</taxon>
        <taxon>Oryza</taxon>
    </lineage>
</organism>
<keyword evidence="1" id="KW-1133">Transmembrane helix</keyword>
<proteinExistence type="predicted"/>
<feature type="transmembrane region" description="Helical" evidence="1">
    <location>
        <begin position="84"/>
        <end position="104"/>
    </location>
</feature>
<evidence type="ECO:0000313" key="3">
    <source>
        <dbReference type="Proteomes" id="UP000006038"/>
    </source>
</evidence>
<feature type="transmembrane region" description="Helical" evidence="1">
    <location>
        <begin position="24"/>
        <end position="44"/>
    </location>
</feature>
<evidence type="ECO:0000256" key="1">
    <source>
        <dbReference type="SAM" id="Phobius"/>
    </source>
</evidence>
<dbReference type="Proteomes" id="UP000006038">
    <property type="component" value="Chromosome 9"/>
</dbReference>
<reference evidence="2" key="1">
    <citation type="journal article" date="2013" name="Nat. Commun.">
        <title>Whole-genome sequencing of Oryza brachyantha reveals mechanisms underlying Oryza genome evolution.</title>
        <authorList>
            <person name="Chen J."/>
            <person name="Huang Q."/>
            <person name="Gao D."/>
            <person name="Wang J."/>
            <person name="Lang Y."/>
            <person name="Liu T."/>
            <person name="Li B."/>
            <person name="Bai Z."/>
            <person name="Luis Goicoechea J."/>
            <person name="Liang C."/>
            <person name="Chen C."/>
            <person name="Zhang W."/>
            <person name="Sun S."/>
            <person name="Liao Y."/>
            <person name="Zhang X."/>
            <person name="Yang L."/>
            <person name="Song C."/>
            <person name="Wang M."/>
            <person name="Shi J."/>
            <person name="Liu G."/>
            <person name="Liu J."/>
            <person name="Zhou H."/>
            <person name="Zhou W."/>
            <person name="Yu Q."/>
            <person name="An N."/>
            <person name="Chen Y."/>
            <person name="Cai Q."/>
            <person name="Wang B."/>
            <person name="Liu B."/>
            <person name="Min J."/>
            <person name="Huang Y."/>
            <person name="Wu H."/>
            <person name="Li Z."/>
            <person name="Zhang Y."/>
            <person name="Yin Y."/>
            <person name="Song W."/>
            <person name="Jiang J."/>
            <person name="Jackson S.A."/>
            <person name="Wing R.A."/>
            <person name="Wang J."/>
            <person name="Chen M."/>
        </authorList>
    </citation>
    <scope>NUCLEOTIDE SEQUENCE [LARGE SCALE GENOMIC DNA]</scope>
    <source>
        <strain evidence="2">cv. IRGC 101232</strain>
    </source>
</reference>
<dbReference type="AlphaFoldDB" id="J3MVU5"/>
<keyword evidence="3" id="KW-1185">Reference proteome</keyword>